<dbReference type="Proteomes" id="UP000230363">
    <property type="component" value="Unassembled WGS sequence"/>
</dbReference>
<keyword evidence="1" id="KW-0812">Transmembrane</keyword>
<organism evidence="2 3">
    <name type="scientific">Candidatus Wolfebacteria bacterium CG_4_10_14_0_8_um_filter_37_11</name>
    <dbReference type="NCBI Taxonomy" id="1975062"/>
    <lineage>
        <taxon>Bacteria</taxon>
        <taxon>Candidatus Wolfeibacteriota</taxon>
    </lineage>
</organism>
<keyword evidence="1" id="KW-0472">Membrane</keyword>
<reference evidence="3" key="1">
    <citation type="submission" date="2017-09" db="EMBL/GenBank/DDBJ databases">
        <title>Depth-based differentiation of microbial function through sediment-hosted aquifers and enrichment of novel symbionts in the deep terrestrial subsurface.</title>
        <authorList>
            <person name="Probst A.J."/>
            <person name="Ladd B."/>
            <person name="Jarett J.K."/>
            <person name="Geller-Mcgrath D.E."/>
            <person name="Sieber C.M.K."/>
            <person name="Emerson J.B."/>
            <person name="Anantharaman K."/>
            <person name="Thomas B.C."/>
            <person name="Malmstrom R."/>
            <person name="Stieglmeier M."/>
            <person name="Klingl A."/>
            <person name="Woyke T."/>
            <person name="Ryan C.M."/>
            <person name="Banfield J.F."/>
        </authorList>
    </citation>
    <scope>NUCLEOTIDE SEQUENCE [LARGE SCALE GENOMIC DNA]</scope>
</reference>
<dbReference type="AlphaFoldDB" id="A0A2M7Q7T2"/>
<feature type="transmembrane region" description="Helical" evidence="1">
    <location>
        <begin position="34"/>
        <end position="54"/>
    </location>
</feature>
<accession>A0A2M7Q7T2</accession>
<proteinExistence type="predicted"/>
<gene>
    <name evidence="2" type="ORF">COY96_01565</name>
</gene>
<evidence type="ECO:0000256" key="1">
    <source>
        <dbReference type="SAM" id="Phobius"/>
    </source>
</evidence>
<dbReference type="EMBL" id="PFKZ01000059">
    <property type="protein sequence ID" value="PIY59486.1"/>
    <property type="molecule type" value="Genomic_DNA"/>
</dbReference>
<protein>
    <submittedName>
        <fullName evidence="2">Uncharacterized protein</fullName>
    </submittedName>
</protein>
<sequence>MFINKAIASIGERDGLGISECVGKDCAVATFSDIGLAIVGLLALLLVLWVYEILVEKRGNKRLKNKPIKQDLPNGSKKLIALIKTKGKSKEQIKEEVKQALEKNAK</sequence>
<evidence type="ECO:0000313" key="3">
    <source>
        <dbReference type="Proteomes" id="UP000230363"/>
    </source>
</evidence>
<evidence type="ECO:0000313" key="2">
    <source>
        <dbReference type="EMBL" id="PIY59486.1"/>
    </source>
</evidence>
<comment type="caution">
    <text evidence="2">The sequence shown here is derived from an EMBL/GenBank/DDBJ whole genome shotgun (WGS) entry which is preliminary data.</text>
</comment>
<name>A0A2M7Q7T2_9BACT</name>
<keyword evidence="1" id="KW-1133">Transmembrane helix</keyword>